<dbReference type="CDD" id="cd03250">
    <property type="entry name" value="ABCC_MRP_domain1"/>
    <property type="match status" value="1"/>
</dbReference>
<dbReference type="InterPro" id="IPR017871">
    <property type="entry name" value="ABC_transporter-like_CS"/>
</dbReference>
<dbReference type="GO" id="GO:0016887">
    <property type="term" value="F:ATP hydrolysis activity"/>
    <property type="evidence" value="ECO:0007669"/>
    <property type="project" value="InterPro"/>
</dbReference>
<organism evidence="16">
    <name type="scientific">Culicoides sonorensis</name>
    <name type="common">Biting midge</name>
    <dbReference type="NCBI Taxonomy" id="179676"/>
    <lineage>
        <taxon>Eukaryota</taxon>
        <taxon>Metazoa</taxon>
        <taxon>Ecdysozoa</taxon>
        <taxon>Arthropoda</taxon>
        <taxon>Hexapoda</taxon>
        <taxon>Insecta</taxon>
        <taxon>Pterygota</taxon>
        <taxon>Neoptera</taxon>
        <taxon>Endopterygota</taxon>
        <taxon>Diptera</taxon>
        <taxon>Nematocera</taxon>
        <taxon>Chironomoidea</taxon>
        <taxon>Ceratopogonidae</taxon>
        <taxon>Ceratopogoninae</taxon>
        <taxon>Culicoides</taxon>
        <taxon>Monoculicoides</taxon>
    </lineage>
</organism>
<proteinExistence type="inferred from homology"/>
<feature type="domain" description="ABC transporter" evidence="13">
    <location>
        <begin position="684"/>
        <end position="916"/>
    </location>
</feature>
<dbReference type="PROSITE" id="PS00211">
    <property type="entry name" value="ABC_TRANSPORTER_1"/>
    <property type="match status" value="2"/>
</dbReference>
<feature type="domain" description="ABC transporter" evidence="13">
    <location>
        <begin position="40"/>
        <end position="263"/>
    </location>
</feature>
<dbReference type="SUPFAM" id="SSF90123">
    <property type="entry name" value="ABC transporter transmembrane region"/>
    <property type="match status" value="1"/>
</dbReference>
<dbReference type="Gene3D" id="1.20.1560.10">
    <property type="entry name" value="ABC transporter type 1, transmembrane domain"/>
    <property type="match status" value="1"/>
</dbReference>
<keyword evidence="8 12" id="KW-1133">Transmembrane helix</keyword>
<dbReference type="Gene3D" id="3.40.50.300">
    <property type="entry name" value="P-loop containing nucleotide triphosphate hydrolases"/>
    <property type="match status" value="2"/>
</dbReference>
<dbReference type="GO" id="GO:0005774">
    <property type="term" value="C:vacuolar membrane"/>
    <property type="evidence" value="ECO:0007669"/>
    <property type="project" value="UniProtKB-SubCell"/>
</dbReference>
<dbReference type="FunFam" id="3.40.50.300:FF:000293">
    <property type="entry name" value="ATP binding cassette subfamily C member 1"/>
    <property type="match status" value="1"/>
</dbReference>
<dbReference type="InterPro" id="IPR003593">
    <property type="entry name" value="AAA+_ATPase"/>
</dbReference>
<reference evidence="16" key="2">
    <citation type="submission" date="2018-07" db="EMBL/GenBank/DDBJ databases">
        <authorList>
            <person name="Quirk P.G."/>
            <person name="Krulwich T.A."/>
        </authorList>
    </citation>
    <scope>NUCLEOTIDE SEQUENCE</scope>
</reference>
<evidence type="ECO:0000256" key="6">
    <source>
        <dbReference type="ARBA" id="ARBA00022741"/>
    </source>
</evidence>
<feature type="transmembrane region" description="Helical" evidence="12">
    <location>
        <begin position="585"/>
        <end position="606"/>
    </location>
</feature>
<evidence type="ECO:0000259" key="13">
    <source>
        <dbReference type="PROSITE" id="PS50893"/>
    </source>
</evidence>
<reference evidence="15" key="1">
    <citation type="submission" date="2018-04" db="EMBL/GenBank/DDBJ databases">
        <authorList>
            <person name="Go L.Y."/>
            <person name="Mitchell J.A."/>
        </authorList>
    </citation>
    <scope>NUCLEOTIDE SEQUENCE</scope>
    <source>
        <tissue evidence="15">Whole organism</tissue>
    </source>
</reference>
<comment type="subcellular location">
    <subcellularLocation>
        <location evidence="1">Vacuole membrane</location>
        <topology evidence="1">Multi-pass membrane protein</topology>
    </subcellularLocation>
</comment>
<keyword evidence="5" id="KW-0677">Repeat</keyword>
<dbReference type="Pfam" id="PF00005">
    <property type="entry name" value="ABC_tran"/>
    <property type="match status" value="2"/>
</dbReference>
<dbReference type="SUPFAM" id="SSF52540">
    <property type="entry name" value="P-loop containing nucleoside triphosphate hydrolases"/>
    <property type="match status" value="2"/>
</dbReference>
<gene>
    <name evidence="16" type="primary">CSON001445</name>
</gene>
<comment type="catalytic activity">
    <reaction evidence="11">
        <text>leukotriene C4(in) + ATP + H2O = leukotriene C4(out) + ADP + phosphate + H(+)</text>
        <dbReference type="Rhea" id="RHEA:38963"/>
        <dbReference type="ChEBI" id="CHEBI:15377"/>
        <dbReference type="ChEBI" id="CHEBI:15378"/>
        <dbReference type="ChEBI" id="CHEBI:30616"/>
        <dbReference type="ChEBI" id="CHEBI:43474"/>
        <dbReference type="ChEBI" id="CHEBI:57973"/>
        <dbReference type="ChEBI" id="CHEBI:456216"/>
    </reaction>
    <physiologicalReaction direction="left-to-right" evidence="11">
        <dbReference type="Rhea" id="RHEA:38964"/>
    </physiologicalReaction>
</comment>
<feature type="transmembrane region" description="Helical" evidence="12">
    <location>
        <begin position="356"/>
        <end position="382"/>
    </location>
</feature>
<dbReference type="VEuPathDB" id="VectorBase:CSON001445"/>
<feature type="transmembrane region" description="Helical" evidence="12">
    <location>
        <begin position="403"/>
        <end position="424"/>
    </location>
</feature>
<evidence type="ECO:0000313" key="15">
    <source>
        <dbReference type="EMBL" id="SSX00055.1"/>
    </source>
</evidence>
<evidence type="ECO:0000256" key="5">
    <source>
        <dbReference type="ARBA" id="ARBA00022737"/>
    </source>
</evidence>
<dbReference type="CDD" id="cd18603">
    <property type="entry name" value="ABC_6TM_MRP1_2_3_6_D2_like"/>
    <property type="match status" value="1"/>
</dbReference>
<evidence type="ECO:0000256" key="3">
    <source>
        <dbReference type="ARBA" id="ARBA00022448"/>
    </source>
</evidence>
<evidence type="ECO:0000256" key="7">
    <source>
        <dbReference type="ARBA" id="ARBA00022840"/>
    </source>
</evidence>
<dbReference type="PROSITE" id="PS50929">
    <property type="entry name" value="ABC_TM1F"/>
    <property type="match status" value="1"/>
</dbReference>
<evidence type="ECO:0000259" key="14">
    <source>
        <dbReference type="PROSITE" id="PS50929"/>
    </source>
</evidence>
<name>A0A336LRL4_CULSO</name>
<keyword evidence="7" id="KW-0067">ATP-binding</keyword>
<dbReference type="InterPro" id="IPR003439">
    <property type="entry name" value="ABC_transporter-like_ATP-bd"/>
</dbReference>
<dbReference type="SMART" id="SM00382">
    <property type="entry name" value="AAA"/>
    <property type="match status" value="2"/>
</dbReference>
<dbReference type="InterPro" id="IPR036640">
    <property type="entry name" value="ABC1_TM_sf"/>
</dbReference>
<evidence type="ECO:0000256" key="2">
    <source>
        <dbReference type="ARBA" id="ARBA00009726"/>
    </source>
</evidence>
<evidence type="ECO:0000256" key="11">
    <source>
        <dbReference type="ARBA" id="ARBA00047523"/>
    </source>
</evidence>
<dbReference type="AlphaFoldDB" id="A0A336LRL4"/>
<dbReference type="EMBL" id="UFQS01000121">
    <property type="protein sequence ID" value="SSX00055.1"/>
    <property type="molecule type" value="Genomic_DNA"/>
</dbReference>
<dbReference type="PROSITE" id="PS50893">
    <property type="entry name" value="ABC_TRANSPORTER_2"/>
    <property type="match status" value="2"/>
</dbReference>
<keyword evidence="3" id="KW-0813">Transport</keyword>
<comment type="similarity">
    <text evidence="2">Belongs to the ABC transporter superfamily. ABCC family. Conjugate transporter (TC 3.A.1.208) subfamily.</text>
</comment>
<dbReference type="FunFam" id="1.20.1560.10:FF:000001">
    <property type="entry name" value="ATP-binding cassette subfamily C member 1"/>
    <property type="match status" value="1"/>
</dbReference>
<dbReference type="PANTHER" id="PTHR24223:SF443">
    <property type="entry name" value="MULTIDRUG-RESISTANCE LIKE PROTEIN 1, ISOFORM I"/>
    <property type="match status" value="1"/>
</dbReference>
<evidence type="ECO:0000256" key="10">
    <source>
        <dbReference type="ARBA" id="ARBA00024220"/>
    </source>
</evidence>
<keyword evidence="9 12" id="KW-0472">Membrane</keyword>
<dbReference type="InterPro" id="IPR027417">
    <property type="entry name" value="P-loop_NTPase"/>
</dbReference>
<evidence type="ECO:0000256" key="9">
    <source>
        <dbReference type="ARBA" id="ARBA00023136"/>
    </source>
</evidence>
<dbReference type="GO" id="GO:0015431">
    <property type="term" value="F:ABC-type glutathione S-conjugate transporter activity"/>
    <property type="evidence" value="ECO:0007669"/>
    <property type="project" value="UniProtKB-EC"/>
</dbReference>
<dbReference type="CDD" id="cd03244">
    <property type="entry name" value="ABCC_MRP_domain2"/>
    <property type="match status" value="1"/>
</dbReference>
<sequence>MLVVYIVETSVSLKRINKFLNAEELSSANVEKCIAEASAILIENGKFQWNDEEIILKNINMKVHKKSLVAIVGSVGSGKSSLLSAILGEMDRLSGRVNIKGSVAYVPQEAWIQNTTLKNNVIFSKPFERNKFEKVIDSCALKTDMEILPNGDRTEIGEKGINLSGGQKQRINLARAVYEDADVYLLDDPLSAVDSHVGKHIFERVIGNNGLLSTKTRVLVTHSITFLPEVDSIFVLQDGQIIESGSYEELLEKNGHFSVFLLQHFQNTSEDHSVKTDKQLRNFKEDKYFLPKLDQPIIKKYQDTDVSDNQAKNKSVNTEEKFDDNDQNKDYRLIEEEKIETGNVKISVYNYYLKNIGWSLAVSTLLLNIFFQGFSIGSNIWLSRWSTDDRATESKYRNIYLGGYGGLGVGQVICTVLSTLLFYLGGLNAAKYLHEQLLGNILRAPITKFFDIVPIGRIVNRFSKDIDSTDTIIPPTVRAFFTCLFSVIATIIVISITTPIFITIIVPIGIIYFFVQRFYVATSRQLQRLESISRSPMYSLFGETLNGAATIRAYNAQERFIVDFETKVDLNQICYFPSVIANRWLAIRLEMIGNFIIFFAALFSVLAKDSSDELKGGLVGLSLSYALQITQSLNWLVRMSSDVESNIVAVERIKEYVDVENEAPWEQKNYNLPQNWPEKGQIVFEKFSVRYREGLELVLKDISFAIKGGEKVGIVGRTGAGKSSISMSLFRVLEAANGKILIDGHDISKIGLHTLRKQLTVIPQDPVLFSGTLRMNLDPFEKKTDDELWAALENAHLKSFVKGLPAGLNHEIKEGGENLSVGQRQLVCLARALLRKTKIYVLDEATAAVDLETDDLIQRTIQSELKSCTVLTIAHRLNTIMDSDKIIVLDHGQMKEFAPPGDLLKNKNSIFYQMVKDANLIN</sequence>
<feature type="transmembrane region" description="Helical" evidence="12">
    <location>
        <begin position="484"/>
        <end position="515"/>
    </location>
</feature>
<keyword evidence="6" id="KW-0547">Nucleotide-binding</keyword>
<dbReference type="Pfam" id="PF00664">
    <property type="entry name" value="ABC_membrane"/>
    <property type="match status" value="1"/>
</dbReference>
<evidence type="ECO:0000256" key="4">
    <source>
        <dbReference type="ARBA" id="ARBA00022692"/>
    </source>
</evidence>
<keyword evidence="4 12" id="KW-0812">Transmembrane</keyword>
<evidence type="ECO:0000256" key="8">
    <source>
        <dbReference type="ARBA" id="ARBA00022989"/>
    </source>
</evidence>
<dbReference type="InterPro" id="IPR050173">
    <property type="entry name" value="ABC_transporter_C-like"/>
</dbReference>
<dbReference type="InterPro" id="IPR011527">
    <property type="entry name" value="ABC1_TM_dom"/>
</dbReference>
<accession>A0A336LRL4</accession>
<dbReference type="FunFam" id="3.40.50.300:FF:000074">
    <property type="entry name" value="Multidrug resistance-associated protein 5 isoform 1"/>
    <property type="match status" value="1"/>
</dbReference>
<feature type="domain" description="ABC transmembrane type-1" evidence="14">
    <location>
        <begin position="365"/>
        <end position="645"/>
    </location>
</feature>
<dbReference type="EMBL" id="UFQT01000121">
    <property type="protein sequence ID" value="SSX20435.1"/>
    <property type="molecule type" value="Genomic_DNA"/>
</dbReference>
<dbReference type="PANTHER" id="PTHR24223">
    <property type="entry name" value="ATP-BINDING CASSETTE SUB-FAMILY C"/>
    <property type="match status" value="1"/>
</dbReference>
<dbReference type="GO" id="GO:0005524">
    <property type="term" value="F:ATP binding"/>
    <property type="evidence" value="ECO:0007669"/>
    <property type="project" value="UniProtKB-KW"/>
</dbReference>
<dbReference type="EC" id="7.6.2.3" evidence="10"/>
<evidence type="ECO:0000256" key="12">
    <source>
        <dbReference type="SAM" id="Phobius"/>
    </source>
</evidence>
<evidence type="ECO:0000256" key="1">
    <source>
        <dbReference type="ARBA" id="ARBA00004128"/>
    </source>
</evidence>
<protein>
    <recommendedName>
        <fullName evidence="10">ABC-type glutathione-S-conjugate transporter</fullName>
        <ecNumber evidence="10">7.6.2.3</ecNumber>
    </recommendedName>
</protein>
<evidence type="ECO:0000313" key="16">
    <source>
        <dbReference type="EMBL" id="SSX20435.1"/>
    </source>
</evidence>